<sequence length="261" mass="30512">MRQQRWLDLLKDYDCEIRYHPGKANVVADTLSRKEREKVTRIHSLQMIVTFDLFDRIKVAQLEASKEENWKSERITSYISYLEDDSRGIKTRQGRIYIPFRSNVKELLLKEAHKSKYSIHPGAKKMYLDLKRNYWWSGMKRDCVNYHASIKMPPYEMLYGRKCRTPVCWDEVGSRELASTDVVLATTEKIEIIRERLKEAIGGKCMPIKEEDQLSSMLETSSCSRSCECLFSLDPMLELMLAYLLCLFKGPSGVEKGKEKD</sequence>
<organism evidence="2 3">
    <name type="scientific">Tanacetum coccineum</name>
    <dbReference type="NCBI Taxonomy" id="301880"/>
    <lineage>
        <taxon>Eukaryota</taxon>
        <taxon>Viridiplantae</taxon>
        <taxon>Streptophyta</taxon>
        <taxon>Embryophyta</taxon>
        <taxon>Tracheophyta</taxon>
        <taxon>Spermatophyta</taxon>
        <taxon>Magnoliopsida</taxon>
        <taxon>eudicotyledons</taxon>
        <taxon>Gunneridae</taxon>
        <taxon>Pentapetalae</taxon>
        <taxon>asterids</taxon>
        <taxon>campanulids</taxon>
        <taxon>Asterales</taxon>
        <taxon>Asteraceae</taxon>
        <taxon>Asteroideae</taxon>
        <taxon>Anthemideae</taxon>
        <taxon>Anthemidinae</taxon>
        <taxon>Tanacetum</taxon>
    </lineage>
</organism>
<proteinExistence type="predicted"/>
<name>A0ABQ5CQ57_9ASTR</name>
<accession>A0ABQ5CQ57</accession>
<keyword evidence="3" id="KW-1185">Reference proteome</keyword>
<dbReference type="GO" id="GO:0003964">
    <property type="term" value="F:RNA-directed DNA polymerase activity"/>
    <property type="evidence" value="ECO:0007669"/>
    <property type="project" value="UniProtKB-KW"/>
</dbReference>
<comment type="caution">
    <text evidence="2">The sequence shown here is derived from an EMBL/GenBank/DDBJ whole genome shotgun (WGS) entry which is preliminary data.</text>
</comment>
<keyword evidence="2" id="KW-0695">RNA-directed DNA polymerase</keyword>
<dbReference type="EMBL" id="BQNB010014443">
    <property type="protein sequence ID" value="GJT28232.1"/>
    <property type="molecule type" value="Genomic_DNA"/>
</dbReference>
<evidence type="ECO:0000313" key="3">
    <source>
        <dbReference type="Proteomes" id="UP001151760"/>
    </source>
</evidence>
<protein>
    <submittedName>
        <fullName evidence="2">Reverse transcriptase domain-containing protein</fullName>
    </submittedName>
</protein>
<dbReference type="PANTHER" id="PTHR45835">
    <property type="entry name" value="YALI0A06105P"/>
    <property type="match status" value="1"/>
</dbReference>
<feature type="domain" description="Integrase zinc-binding" evidence="1">
    <location>
        <begin position="103"/>
        <end position="146"/>
    </location>
</feature>
<evidence type="ECO:0000259" key="1">
    <source>
        <dbReference type="Pfam" id="PF17921"/>
    </source>
</evidence>
<dbReference type="PANTHER" id="PTHR45835:SF99">
    <property type="entry name" value="CHROMO DOMAIN-CONTAINING PROTEIN-RELATED"/>
    <property type="match status" value="1"/>
</dbReference>
<gene>
    <name evidence="2" type="ORF">Tco_0908507</name>
</gene>
<dbReference type="Pfam" id="PF17921">
    <property type="entry name" value="Integrase_H2C2"/>
    <property type="match status" value="1"/>
</dbReference>
<evidence type="ECO:0000313" key="2">
    <source>
        <dbReference type="EMBL" id="GJT28232.1"/>
    </source>
</evidence>
<keyword evidence="2" id="KW-0548">Nucleotidyltransferase</keyword>
<dbReference type="InterPro" id="IPR041588">
    <property type="entry name" value="Integrase_H2C2"/>
</dbReference>
<reference evidence="2" key="1">
    <citation type="journal article" date="2022" name="Int. J. Mol. Sci.">
        <title>Draft Genome of Tanacetum Coccineum: Genomic Comparison of Closely Related Tanacetum-Family Plants.</title>
        <authorList>
            <person name="Yamashiro T."/>
            <person name="Shiraishi A."/>
            <person name="Nakayama K."/>
            <person name="Satake H."/>
        </authorList>
    </citation>
    <scope>NUCLEOTIDE SEQUENCE</scope>
</reference>
<dbReference type="Gene3D" id="1.10.340.70">
    <property type="match status" value="1"/>
</dbReference>
<reference evidence="2" key="2">
    <citation type="submission" date="2022-01" db="EMBL/GenBank/DDBJ databases">
        <authorList>
            <person name="Yamashiro T."/>
            <person name="Shiraishi A."/>
            <person name="Satake H."/>
            <person name="Nakayama K."/>
        </authorList>
    </citation>
    <scope>NUCLEOTIDE SEQUENCE</scope>
</reference>
<keyword evidence="2" id="KW-0808">Transferase</keyword>
<dbReference type="Proteomes" id="UP001151760">
    <property type="component" value="Unassembled WGS sequence"/>
</dbReference>